<reference evidence="2 3" key="1">
    <citation type="submission" date="2022-12" db="EMBL/GenBank/DDBJ databases">
        <title>Genomic features and morphological characterization of a novel Knufia sp. strain isolated from spacecraft assembly facility.</title>
        <authorList>
            <person name="Teixeira M."/>
            <person name="Chander A.M."/>
            <person name="Stajich J.E."/>
            <person name="Venkateswaran K."/>
        </authorList>
    </citation>
    <scope>NUCLEOTIDE SEQUENCE [LARGE SCALE GENOMIC DNA]</scope>
    <source>
        <strain evidence="2 3">FJI-L2-BK-P2</strain>
    </source>
</reference>
<gene>
    <name evidence="2" type="ORF">OHC33_008031</name>
</gene>
<comment type="caution">
    <text evidence="2">The sequence shown here is derived from an EMBL/GenBank/DDBJ whole genome shotgun (WGS) entry which is preliminary data.</text>
</comment>
<evidence type="ECO:0000313" key="3">
    <source>
        <dbReference type="Proteomes" id="UP001316803"/>
    </source>
</evidence>
<accession>A0AAN8I407</accession>
<feature type="compositionally biased region" description="Polar residues" evidence="1">
    <location>
        <begin position="87"/>
        <end position="99"/>
    </location>
</feature>
<feature type="compositionally biased region" description="Low complexity" evidence="1">
    <location>
        <begin position="105"/>
        <end position="119"/>
    </location>
</feature>
<dbReference type="EMBL" id="JAKLMC020000023">
    <property type="protein sequence ID" value="KAK5950959.1"/>
    <property type="molecule type" value="Genomic_DNA"/>
</dbReference>
<organism evidence="2 3">
    <name type="scientific">Knufia fluminis</name>
    <dbReference type="NCBI Taxonomy" id="191047"/>
    <lineage>
        <taxon>Eukaryota</taxon>
        <taxon>Fungi</taxon>
        <taxon>Dikarya</taxon>
        <taxon>Ascomycota</taxon>
        <taxon>Pezizomycotina</taxon>
        <taxon>Eurotiomycetes</taxon>
        <taxon>Chaetothyriomycetidae</taxon>
        <taxon>Chaetothyriales</taxon>
        <taxon>Trichomeriaceae</taxon>
        <taxon>Knufia</taxon>
    </lineage>
</organism>
<feature type="compositionally biased region" description="Polar residues" evidence="1">
    <location>
        <begin position="128"/>
        <end position="159"/>
    </location>
</feature>
<sequence>MAQPNQVTPTMQANLAGASTTVNLRDWLNTRLSPFLKKAIIESLDSEAQYPLQWLGEQLIQQSIMFEGNPDTTNIRERFLYKHPTETNTAQAPGSTSAPGLSVEQAQQQQPAPSQPAQATMPDIQSVPAVQTEQSNPAFATPSTTDPNATLPEQVQSLPSVPAVNGTAQPEINEQNRDTEMSNAT</sequence>
<dbReference type="Proteomes" id="UP001316803">
    <property type="component" value="Unassembled WGS sequence"/>
</dbReference>
<dbReference type="AlphaFoldDB" id="A0AAN8I407"/>
<evidence type="ECO:0000313" key="2">
    <source>
        <dbReference type="EMBL" id="KAK5950959.1"/>
    </source>
</evidence>
<feature type="region of interest" description="Disordered" evidence="1">
    <location>
        <begin position="87"/>
        <end position="185"/>
    </location>
</feature>
<feature type="compositionally biased region" description="Basic and acidic residues" evidence="1">
    <location>
        <begin position="174"/>
        <end position="185"/>
    </location>
</feature>
<evidence type="ECO:0000256" key="1">
    <source>
        <dbReference type="SAM" id="MobiDB-lite"/>
    </source>
</evidence>
<proteinExistence type="predicted"/>
<name>A0AAN8I407_9EURO</name>
<keyword evidence="3" id="KW-1185">Reference proteome</keyword>
<protein>
    <submittedName>
        <fullName evidence="2">Uncharacterized protein</fullName>
    </submittedName>
</protein>